<comment type="cofactor">
    <cofactor evidence="1 11">
        <name>pyridoxal 5'-phosphate</name>
        <dbReference type="ChEBI" id="CHEBI:597326"/>
    </cofactor>
</comment>
<reference evidence="13" key="1">
    <citation type="submission" date="2020-04" db="EMBL/GenBank/DDBJ databases">
        <authorList>
            <person name="Neveu A P."/>
        </authorList>
    </citation>
    <scope>NUCLEOTIDE SEQUENCE</scope>
    <source>
        <tissue evidence="13">Whole embryo</tissue>
    </source>
</reference>
<dbReference type="EMBL" id="LR783290">
    <property type="protein sequence ID" value="CAB3225222.1"/>
    <property type="molecule type" value="mRNA"/>
</dbReference>
<proteinExistence type="evidence at transcript level"/>
<dbReference type="PANTHER" id="PTHR11825:SF44">
    <property type="entry name" value="BRANCHED-CHAIN-AMINO-ACID AMINOTRANSFERASE"/>
    <property type="match status" value="1"/>
</dbReference>
<dbReference type="CDD" id="cd01557">
    <property type="entry name" value="BCAT_beta_family"/>
    <property type="match status" value="1"/>
</dbReference>
<evidence type="ECO:0000256" key="2">
    <source>
        <dbReference type="ARBA" id="ARBA00009320"/>
    </source>
</evidence>
<keyword evidence="5 12" id="KW-0808">Transferase</keyword>
<dbReference type="PANTHER" id="PTHR11825">
    <property type="entry name" value="SUBGROUP IIII AMINOTRANSFERASE"/>
    <property type="match status" value="1"/>
</dbReference>
<dbReference type="GO" id="GO:0005739">
    <property type="term" value="C:mitochondrion"/>
    <property type="evidence" value="ECO:0007669"/>
    <property type="project" value="TreeGrafter"/>
</dbReference>
<evidence type="ECO:0000256" key="10">
    <source>
        <dbReference type="RuleBase" id="RU004106"/>
    </source>
</evidence>
<comment type="similarity">
    <text evidence="2 10">Belongs to the class-IV pyridoxal-phosphate-dependent aminotransferase family.</text>
</comment>
<dbReference type="NCBIfam" id="TIGR01123">
    <property type="entry name" value="ilvE_II"/>
    <property type="match status" value="1"/>
</dbReference>
<evidence type="ECO:0000256" key="8">
    <source>
        <dbReference type="ARBA" id="ARBA00045431"/>
    </source>
</evidence>
<evidence type="ECO:0000256" key="11">
    <source>
        <dbReference type="RuleBase" id="RU004516"/>
    </source>
</evidence>
<accession>A0A6F9D6Y6</accession>
<evidence type="ECO:0000256" key="12">
    <source>
        <dbReference type="RuleBase" id="RU004517"/>
    </source>
</evidence>
<comment type="function">
    <text evidence="8">Catalyzes the first reaction in the catabolism of the essential branched chain amino acids leucine, isoleucine, and valine. May also function as a transporter of branched chain alpha-keto acids.</text>
</comment>
<organism evidence="13">
    <name type="scientific">Phallusia mammillata</name>
    <dbReference type="NCBI Taxonomy" id="59560"/>
    <lineage>
        <taxon>Eukaryota</taxon>
        <taxon>Metazoa</taxon>
        <taxon>Chordata</taxon>
        <taxon>Tunicata</taxon>
        <taxon>Ascidiacea</taxon>
        <taxon>Phlebobranchia</taxon>
        <taxon>Ascidiidae</taxon>
        <taxon>Phallusia</taxon>
    </lineage>
</organism>
<dbReference type="SUPFAM" id="SSF56752">
    <property type="entry name" value="D-aminoacid aminotransferase-like PLP-dependent enzymes"/>
    <property type="match status" value="1"/>
</dbReference>
<dbReference type="AlphaFoldDB" id="A0A6F9D6Y6"/>
<dbReference type="InterPro" id="IPR036038">
    <property type="entry name" value="Aminotransferase-like"/>
</dbReference>
<dbReference type="InterPro" id="IPR005786">
    <property type="entry name" value="B_amino_transII"/>
</dbReference>
<evidence type="ECO:0000313" key="13">
    <source>
        <dbReference type="EMBL" id="CAB3225222.1"/>
    </source>
</evidence>
<evidence type="ECO:0000256" key="3">
    <source>
        <dbReference type="ARBA" id="ARBA00022576"/>
    </source>
</evidence>
<evidence type="ECO:0000256" key="9">
    <source>
        <dbReference type="PIRSR" id="PIRSR006468-1"/>
    </source>
</evidence>
<dbReference type="GO" id="GO:0009099">
    <property type="term" value="P:L-valine biosynthetic process"/>
    <property type="evidence" value="ECO:0007669"/>
    <property type="project" value="TreeGrafter"/>
</dbReference>
<keyword evidence="7 12" id="KW-0100">Branched-chain amino acid biosynthesis</keyword>
<dbReference type="GO" id="GO:0004084">
    <property type="term" value="F:branched-chain-amino-acid transaminase activity"/>
    <property type="evidence" value="ECO:0007669"/>
    <property type="project" value="UniProtKB-EC"/>
</dbReference>
<dbReference type="InterPro" id="IPR018300">
    <property type="entry name" value="Aminotrans_IV_CS"/>
</dbReference>
<evidence type="ECO:0000256" key="5">
    <source>
        <dbReference type="ARBA" id="ARBA00022679"/>
    </source>
</evidence>
<name>A0A6F9D6Y6_9ASCI</name>
<dbReference type="Gene3D" id="3.30.470.10">
    <property type="match status" value="1"/>
</dbReference>
<dbReference type="InterPro" id="IPR033939">
    <property type="entry name" value="BCAT_family"/>
</dbReference>
<comment type="catalytic activity">
    <reaction evidence="12">
        <text>L-leucine + 2-oxoglutarate = 4-methyl-2-oxopentanoate + L-glutamate</text>
        <dbReference type="Rhea" id="RHEA:18321"/>
        <dbReference type="ChEBI" id="CHEBI:16810"/>
        <dbReference type="ChEBI" id="CHEBI:17865"/>
        <dbReference type="ChEBI" id="CHEBI:29985"/>
        <dbReference type="ChEBI" id="CHEBI:57427"/>
        <dbReference type="EC" id="2.6.1.42"/>
    </reaction>
</comment>
<evidence type="ECO:0000256" key="4">
    <source>
        <dbReference type="ARBA" id="ARBA00022605"/>
    </source>
</evidence>
<dbReference type="EC" id="2.6.1.42" evidence="12"/>
<dbReference type="PROSITE" id="PS00770">
    <property type="entry name" value="AA_TRANSFER_CLASS_4"/>
    <property type="match status" value="1"/>
</dbReference>
<dbReference type="PIRSF" id="PIRSF006468">
    <property type="entry name" value="BCAT1"/>
    <property type="match status" value="1"/>
</dbReference>
<evidence type="ECO:0000256" key="7">
    <source>
        <dbReference type="ARBA" id="ARBA00023304"/>
    </source>
</evidence>
<gene>
    <name evidence="13" type="primary">Bcat1</name>
</gene>
<keyword evidence="6 11" id="KW-0663">Pyridoxal phosphate</keyword>
<dbReference type="Gene3D" id="3.20.10.10">
    <property type="entry name" value="D-amino Acid Aminotransferase, subunit A, domain 2"/>
    <property type="match status" value="1"/>
</dbReference>
<comment type="catalytic activity">
    <reaction evidence="12">
        <text>L-isoleucine + 2-oxoglutarate = (S)-3-methyl-2-oxopentanoate + L-glutamate</text>
        <dbReference type="Rhea" id="RHEA:24801"/>
        <dbReference type="ChEBI" id="CHEBI:16810"/>
        <dbReference type="ChEBI" id="CHEBI:29985"/>
        <dbReference type="ChEBI" id="CHEBI:35146"/>
        <dbReference type="ChEBI" id="CHEBI:58045"/>
        <dbReference type="EC" id="2.6.1.42"/>
    </reaction>
</comment>
<dbReference type="FunFam" id="3.20.10.10:FF:000007">
    <property type="entry name" value="Branched-chain-amino-acid aminotransferase, mitochondrial"/>
    <property type="match status" value="1"/>
</dbReference>
<keyword evidence="4 12" id="KW-0028">Amino-acid biosynthesis</keyword>
<keyword evidence="3 12" id="KW-0032">Aminotransferase</keyword>
<dbReference type="InterPro" id="IPR043131">
    <property type="entry name" value="BCAT-like_N"/>
</dbReference>
<comment type="catalytic activity">
    <reaction evidence="12">
        <text>L-valine + 2-oxoglutarate = 3-methyl-2-oxobutanoate + L-glutamate</text>
        <dbReference type="Rhea" id="RHEA:24813"/>
        <dbReference type="ChEBI" id="CHEBI:11851"/>
        <dbReference type="ChEBI" id="CHEBI:16810"/>
        <dbReference type="ChEBI" id="CHEBI:29985"/>
        <dbReference type="ChEBI" id="CHEBI:57762"/>
        <dbReference type="EC" id="2.6.1.42"/>
    </reaction>
</comment>
<dbReference type="FunFam" id="3.30.470.10:FF:000002">
    <property type="entry name" value="Branched-chain-amino-acid aminotransferase"/>
    <property type="match status" value="1"/>
</dbReference>
<dbReference type="InterPro" id="IPR043132">
    <property type="entry name" value="BCAT-like_C"/>
</dbReference>
<dbReference type="GO" id="GO:0009098">
    <property type="term" value="P:L-leucine biosynthetic process"/>
    <property type="evidence" value="ECO:0007669"/>
    <property type="project" value="TreeGrafter"/>
</dbReference>
<feature type="modified residue" description="N6-(pyridoxal phosphate)lysine" evidence="9">
    <location>
        <position position="229"/>
    </location>
</feature>
<dbReference type="InterPro" id="IPR001544">
    <property type="entry name" value="Aminotrans_IV"/>
</dbReference>
<dbReference type="Pfam" id="PF01063">
    <property type="entry name" value="Aminotran_4"/>
    <property type="match status" value="1"/>
</dbReference>
<dbReference type="NCBIfam" id="NF009897">
    <property type="entry name" value="PRK13357.1"/>
    <property type="match status" value="1"/>
</dbReference>
<sequence>MATCGRLRLIEQGLKTAPFILIRRLASNTSFKAADLQYRFTRHPHAKPENPDECLFGKNFTDHMLAIKWDKDRGWSSPVIKPLENISLHPATSVFHYATELFEGMKAYRTVDNRIALFRPLENMKRMNRTATRACLPTFDEEELMKCIGELVRVDQEWVPYSTKASLYIRPTMIGTEPSLGVNISNSALLYCITCPVGPYFTTGTFNPVSLMADPRFVRAAKGGVGAYKLGSNYGPTIGIQEEALKRGCQQVLWLAGEDHKVTEVGTMNVFIYWINEQGEKELATMPLDEGIVLPGVTRSSLMELGRTWGEFKVVEKIITMNDVIKALNENRLLEMFGAGTACVVCPISRILYMEQDLSIPTMENGPDVASRFYQELTDIQYGRVSHEWSHTVVEDVEGVDAAKNTI</sequence>
<evidence type="ECO:0000256" key="6">
    <source>
        <dbReference type="ARBA" id="ARBA00022898"/>
    </source>
</evidence>
<evidence type="ECO:0000256" key="1">
    <source>
        <dbReference type="ARBA" id="ARBA00001933"/>
    </source>
</evidence>
<protein>
    <recommendedName>
        <fullName evidence="12">Branched-chain-amino-acid aminotransferase</fullName>
        <ecNumber evidence="12">2.6.1.42</ecNumber>
    </recommendedName>
</protein>